<keyword evidence="3" id="KW-0106">Calcium</keyword>
<name>A0A2G5SBV8_9PELO</name>
<dbReference type="GO" id="GO:0035303">
    <property type="term" value="P:regulation of dephosphorylation"/>
    <property type="evidence" value="ECO:0007669"/>
    <property type="project" value="InterPro"/>
</dbReference>
<reference evidence="6" key="1">
    <citation type="submission" date="2017-10" db="EMBL/GenBank/DDBJ databases">
        <title>Rapid genome shrinkage in a self-fertile nematode reveals novel sperm competition proteins.</title>
        <authorList>
            <person name="Yin D."/>
            <person name="Schwarz E.M."/>
            <person name="Thomas C.G."/>
            <person name="Felde R.L."/>
            <person name="Korf I.F."/>
            <person name="Cutter A.D."/>
            <person name="Schartner C.M."/>
            <person name="Ralston E.J."/>
            <person name="Meyer B.J."/>
            <person name="Haag E.S."/>
        </authorList>
    </citation>
    <scope>NUCLEOTIDE SEQUENCE [LARGE SCALE GENOMIC DNA]</scope>
    <source>
        <strain evidence="6">JU1422</strain>
    </source>
</reference>
<dbReference type="GO" id="GO:0005819">
    <property type="term" value="C:spindle"/>
    <property type="evidence" value="ECO:0007669"/>
    <property type="project" value="TreeGrafter"/>
</dbReference>
<gene>
    <name evidence="5" type="primary">Cni-rsa-1</name>
    <name evidence="5" type="ORF">B9Z55_028395</name>
</gene>
<evidence type="ECO:0000256" key="1">
    <source>
        <dbReference type="ARBA" id="ARBA00004496"/>
    </source>
</evidence>
<dbReference type="PROSITE" id="PS00018">
    <property type="entry name" value="EF_HAND_1"/>
    <property type="match status" value="1"/>
</dbReference>
<sequence length="444" mass="51461">MFSIERVFTVQSNCARGSKRAEARFSVTLFRVRIFCQANIVIFQRHFPCQMTKPLLKPMYPTLISNMIAKRNDEAVNEFERSFNCRVLEIFADNRRLNVEELKHDSEEFLKSLKTEFIWGETGKTKYVPITRLLKLLKNSPQSIKDLLPHKTVTTLVKITNFNLAIDITLIEELVKTVIHAEETYVKLLPYAENGTEISSYGLQDFVSAHYVPQMIEEPERADYYSAYAVGIIFFLLDSRRRENVYLKDLLSSTLLMHLELCIHAENNCLETPDIDVFTVAQFRNTLYEFRCLDTDRNGVLSPTEMTFFREGLFNAVFIQRVFEISMVYESGCLDFKAFVDLVAAIRFRHTMASAKYHFEAFDFKGDGVLDEDEIRTAAQALPEYAPSDDNVHIDIVTGELKDMLRLNKNGVSSKDFVNNRMNSTFTGFLSNYSDFLKYERREQ</sequence>
<dbReference type="Proteomes" id="UP000230233">
    <property type="component" value="Unassembled WGS sequence"/>
</dbReference>
<dbReference type="AlphaFoldDB" id="A0A2G5SBV8"/>
<dbReference type="GO" id="GO:0030865">
    <property type="term" value="P:cortical cytoskeleton organization"/>
    <property type="evidence" value="ECO:0007669"/>
    <property type="project" value="TreeGrafter"/>
</dbReference>
<dbReference type="PANTHER" id="PTHR12085:SF3">
    <property type="entry name" value="SERINE_THREONINE-PROTEIN PHOSPHATASE 2A REGULATORY SUBUNIT B'' SUBUNIT GAMMA"/>
    <property type="match status" value="1"/>
</dbReference>
<comment type="caution">
    <text evidence="5">The sequence shown here is derived from an EMBL/GenBank/DDBJ whole genome shotgun (WGS) entry which is preliminary data.</text>
</comment>
<dbReference type="InterPro" id="IPR039865">
    <property type="entry name" value="PPP2R3C"/>
</dbReference>
<dbReference type="Pfam" id="PF13202">
    <property type="entry name" value="EF-hand_5"/>
    <property type="match status" value="1"/>
</dbReference>
<evidence type="ECO:0000313" key="6">
    <source>
        <dbReference type="Proteomes" id="UP000230233"/>
    </source>
</evidence>
<dbReference type="SUPFAM" id="SSF47473">
    <property type="entry name" value="EF-hand"/>
    <property type="match status" value="1"/>
</dbReference>
<dbReference type="InterPro" id="IPR011992">
    <property type="entry name" value="EF-hand-dom_pair"/>
</dbReference>
<evidence type="ECO:0000256" key="3">
    <source>
        <dbReference type="ARBA" id="ARBA00022837"/>
    </source>
</evidence>
<keyword evidence="6" id="KW-1185">Reference proteome</keyword>
<accession>A0A2G5SBV8</accession>
<dbReference type="PROSITE" id="PS50222">
    <property type="entry name" value="EF_HAND_2"/>
    <property type="match status" value="1"/>
</dbReference>
<dbReference type="GO" id="GO:0005813">
    <property type="term" value="C:centrosome"/>
    <property type="evidence" value="ECO:0007669"/>
    <property type="project" value="TreeGrafter"/>
</dbReference>
<dbReference type="PANTHER" id="PTHR12085">
    <property type="entry name" value="SERINE/THREONINE-PROTEIN PHOSPHATASE 2A REGULATORY SUBUNIT B'' SUBUNIT GAMMA"/>
    <property type="match status" value="1"/>
</dbReference>
<dbReference type="InterPro" id="IPR018247">
    <property type="entry name" value="EF_Hand_1_Ca_BS"/>
</dbReference>
<dbReference type="OrthoDB" id="10265007at2759"/>
<evidence type="ECO:0000313" key="5">
    <source>
        <dbReference type="EMBL" id="PIC12517.1"/>
    </source>
</evidence>
<evidence type="ECO:0000259" key="4">
    <source>
        <dbReference type="PROSITE" id="PS50222"/>
    </source>
</evidence>
<dbReference type="GO" id="GO:0005737">
    <property type="term" value="C:cytoplasm"/>
    <property type="evidence" value="ECO:0007669"/>
    <property type="project" value="UniProtKB-SubCell"/>
</dbReference>
<dbReference type="STRING" id="1611254.A0A2G5SBV8"/>
<dbReference type="GO" id="GO:0005509">
    <property type="term" value="F:calcium ion binding"/>
    <property type="evidence" value="ECO:0007669"/>
    <property type="project" value="InterPro"/>
</dbReference>
<dbReference type="Gene3D" id="1.10.238.10">
    <property type="entry name" value="EF-hand"/>
    <property type="match status" value="1"/>
</dbReference>
<comment type="subcellular location">
    <subcellularLocation>
        <location evidence="1">Cytoplasm</location>
    </subcellularLocation>
</comment>
<dbReference type="InterPro" id="IPR002048">
    <property type="entry name" value="EF_hand_dom"/>
</dbReference>
<dbReference type="GO" id="GO:0000226">
    <property type="term" value="P:microtubule cytoskeleton organization"/>
    <property type="evidence" value="ECO:0007669"/>
    <property type="project" value="TreeGrafter"/>
</dbReference>
<keyword evidence="2" id="KW-0963">Cytoplasm</keyword>
<protein>
    <recommendedName>
        <fullName evidence="4">EF-hand domain-containing protein</fullName>
    </recommendedName>
</protein>
<organism evidence="5 6">
    <name type="scientific">Caenorhabditis nigoni</name>
    <dbReference type="NCBI Taxonomy" id="1611254"/>
    <lineage>
        <taxon>Eukaryota</taxon>
        <taxon>Metazoa</taxon>
        <taxon>Ecdysozoa</taxon>
        <taxon>Nematoda</taxon>
        <taxon>Chromadorea</taxon>
        <taxon>Rhabditida</taxon>
        <taxon>Rhabditina</taxon>
        <taxon>Rhabditomorpha</taxon>
        <taxon>Rhabditoidea</taxon>
        <taxon>Rhabditidae</taxon>
        <taxon>Peloderinae</taxon>
        <taxon>Caenorhabditis</taxon>
    </lineage>
</organism>
<evidence type="ECO:0000256" key="2">
    <source>
        <dbReference type="ARBA" id="ARBA00022490"/>
    </source>
</evidence>
<proteinExistence type="predicted"/>
<dbReference type="EMBL" id="PDUG01000022">
    <property type="protein sequence ID" value="PIC12517.1"/>
    <property type="molecule type" value="Genomic_DNA"/>
</dbReference>
<feature type="domain" description="EF-hand" evidence="4">
    <location>
        <begin position="350"/>
        <end position="385"/>
    </location>
</feature>